<name>I0YSM9_COCSC</name>
<dbReference type="EMBL" id="AGSI01000012">
    <property type="protein sequence ID" value="EIE21398.1"/>
    <property type="molecule type" value="Genomic_DNA"/>
</dbReference>
<protein>
    <submittedName>
        <fullName evidence="3">RNI-like protein</fullName>
    </submittedName>
</protein>
<dbReference type="SUPFAM" id="SSF52047">
    <property type="entry name" value="RNI-like"/>
    <property type="match status" value="1"/>
</dbReference>
<dbReference type="PANTHER" id="PTHR13318">
    <property type="entry name" value="PARTNER OF PAIRED, ISOFORM B-RELATED"/>
    <property type="match status" value="1"/>
</dbReference>
<dbReference type="Gene3D" id="3.80.10.10">
    <property type="entry name" value="Ribonuclease Inhibitor"/>
    <property type="match status" value="1"/>
</dbReference>
<dbReference type="RefSeq" id="XP_005645942.1">
    <property type="nucleotide sequence ID" value="XM_005645885.1"/>
</dbReference>
<dbReference type="InterPro" id="IPR006553">
    <property type="entry name" value="Leu-rich_rpt_Cys-con_subtyp"/>
</dbReference>
<evidence type="ECO:0000256" key="1">
    <source>
        <dbReference type="ARBA" id="ARBA00004430"/>
    </source>
</evidence>
<dbReference type="GO" id="GO:0019005">
    <property type="term" value="C:SCF ubiquitin ligase complex"/>
    <property type="evidence" value="ECO:0007669"/>
    <property type="project" value="TreeGrafter"/>
</dbReference>
<dbReference type="GeneID" id="17039382"/>
<gene>
    <name evidence="3" type="ORF">COCSUDRAFT_43138</name>
</gene>
<organism evidence="3 4">
    <name type="scientific">Coccomyxa subellipsoidea (strain C-169)</name>
    <name type="common">Green microalga</name>
    <dbReference type="NCBI Taxonomy" id="574566"/>
    <lineage>
        <taxon>Eukaryota</taxon>
        <taxon>Viridiplantae</taxon>
        <taxon>Chlorophyta</taxon>
        <taxon>core chlorophytes</taxon>
        <taxon>Trebouxiophyceae</taxon>
        <taxon>Trebouxiophyceae incertae sedis</taxon>
        <taxon>Coccomyxaceae</taxon>
        <taxon>Coccomyxa</taxon>
        <taxon>Coccomyxa subellipsoidea</taxon>
    </lineage>
</organism>
<dbReference type="Pfam" id="PF25372">
    <property type="entry name" value="DUF7885"/>
    <property type="match status" value="1"/>
</dbReference>
<evidence type="ECO:0000313" key="3">
    <source>
        <dbReference type="EMBL" id="EIE21398.1"/>
    </source>
</evidence>
<reference evidence="3 4" key="1">
    <citation type="journal article" date="2012" name="Genome Biol.">
        <title>The genome of the polar eukaryotic microalga coccomyxa subellipsoidea reveals traits of cold adaptation.</title>
        <authorList>
            <person name="Blanc G."/>
            <person name="Agarkova I."/>
            <person name="Grimwood J."/>
            <person name="Kuo A."/>
            <person name="Brueggeman A."/>
            <person name="Dunigan D."/>
            <person name="Gurnon J."/>
            <person name="Ladunga I."/>
            <person name="Lindquist E."/>
            <person name="Lucas S."/>
            <person name="Pangilinan J."/>
            <person name="Proschold T."/>
            <person name="Salamov A."/>
            <person name="Schmutz J."/>
            <person name="Weeks D."/>
            <person name="Yamada T."/>
            <person name="Claverie J.M."/>
            <person name="Grigoriev I."/>
            <person name="Van Etten J."/>
            <person name="Lomsadze A."/>
            <person name="Borodovsky M."/>
        </authorList>
    </citation>
    <scope>NUCLEOTIDE SEQUENCE [LARGE SCALE GENOMIC DNA]</scope>
    <source>
        <strain evidence="3 4">C-169</strain>
    </source>
</reference>
<dbReference type="InterPro" id="IPR057207">
    <property type="entry name" value="FBXL15_LRR"/>
</dbReference>
<evidence type="ECO:0000259" key="2">
    <source>
        <dbReference type="Pfam" id="PF25372"/>
    </source>
</evidence>
<comment type="subcellular location">
    <subcellularLocation>
        <location evidence="1">Cytoplasm</location>
        <location evidence="1">Cytoskeleton</location>
        <location evidence="1">Cilium axoneme</location>
    </subcellularLocation>
</comment>
<evidence type="ECO:0000313" key="4">
    <source>
        <dbReference type="Proteomes" id="UP000007264"/>
    </source>
</evidence>
<proteinExistence type="predicted"/>
<dbReference type="Proteomes" id="UP000007264">
    <property type="component" value="Unassembled WGS sequence"/>
</dbReference>
<feature type="domain" description="F-box/LRR-repeat protein 15-like leucin rich repeat" evidence="2">
    <location>
        <begin position="236"/>
        <end position="391"/>
    </location>
</feature>
<dbReference type="PANTHER" id="PTHR13318:SF190">
    <property type="entry name" value="PARTNER OF PAIRED, ISOFORM B"/>
    <property type="match status" value="1"/>
</dbReference>
<keyword evidence="4" id="KW-1185">Reference proteome</keyword>
<dbReference type="KEGG" id="csl:COCSUDRAFT_43138"/>
<accession>I0YSM9</accession>
<dbReference type="eggNOG" id="KOG1947">
    <property type="taxonomic scope" value="Eukaryota"/>
</dbReference>
<dbReference type="InterPro" id="IPR032675">
    <property type="entry name" value="LRR_dom_sf"/>
</dbReference>
<comment type="caution">
    <text evidence="3">The sequence shown here is derived from an EMBL/GenBank/DDBJ whole genome shotgun (WGS) entry which is preliminary data.</text>
</comment>
<dbReference type="OrthoDB" id="10257471at2759"/>
<dbReference type="AlphaFoldDB" id="I0YSM9"/>
<sequence>MSCLYASAPACSDLLCLLRRAAHFAHYANADDSAEEDNLHTGGNEARTLGPWSSARQLVEGRAAAAAAREDKIAAAAQAVAAAEAEADWRPRRDPALGPRVPPRVGKLFSMCLAVLVEYIDDVETLYGMPTMIKVQLARAVADARRMTPEVLRLFTDDGPDEVVLPECSQLMPATLAEALVPCATPRLERLELGLCGRGFGDAVAAAMVAGGQLSRLRSLTLGGAYRTTDADLAKLLAAAPDLAELRLPQCSRLQDACAIARLTPNLEMLDLTECRGISVQSLQQCLTSLKSLRVLELNGDTEVTDDLLTEVALACPLRRLGVSNCSAVTDRGVRGVAAAAPQLTALIADDVGRLTDAALVALSESCRDIQEVSLRRCTKVTDVGVAALTLSGKLRSLNMSGIAHVGPASIKALATSCKESLEELDVSWCRGVPEAWLGVLADSCTNLLRLTIFGCSQVTTKLLNGHTNDALEIVGATAQKTPPPSVARIVLRPEA</sequence>
<dbReference type="STRING" id="574566.I0YSM9"/>
<dbReference type="SMART" id="SM00367">
    <property type="entry name" value="LRR_CC"/>
    <property type="match status" value="9"/>
</dbReference>
<dbReference type="GO" id="GO:0005930">
    <property type="term" value="C:axoneme"/>
    <property type="evidence" value="ECO:0007669"/>
    <property type="project" value="UniProtKB-SubCell"/>
</dbReference>
<dbReference type="GO" id="GO:0031146">
    <property type="term" value="P:SCF-dependent proteasomal ubiquitin-dependent protein catabolic process"/>
    <property type="evidence" value="ECO:0007669"/>
    <property type="project" value="TreeGrafter"/>
</dbReference>